<evidence type="ECO:0000313" key="4">
    <source>
        <dbReference type="EMBL" id="MBU9712299.1"/>
    </source>
</evidence>
<keyword evidence="1" id="KW-0472">Membrane</keyword>
<feature type="signal peptide" evidence="2">
    <location>
        <begin position="1"/>
        <end position="23"/>
    </location>
</feature>
<dbReference type="PANTHER" id="PTHR46825:SF9">
    <property type="entry name" value="BETA-LACTAMASE-RELATED DOMAIN-CONTAINING PROTEIN"/>
    <property type="match status" value="1"/>
</dbReference>
<keyword evidence="5" id="KW-1185">Reference proteome</keyword>
<reference evidence="4 5" key="1">
    <citation type="submission" date="2021-06" db="EMBL/GenBank/DDBJ databases">
        <title>Bacillus sp. RD4P76, an endophyte from a halophyte.</title>
        <authorList>
            <person name="Sun J.-Q."/>
        </authorList>
    </citation>
    <scope>NUCLEOTIDE SEQUENCE [LARGE SCALE GENOMIC DNA]</scope>
    <source>
        <strain evidence="4 5">CGMCC 1.15917</strain>
    </source>
</reference>
<keyword evidence="1" id="KW-0812">Transmembrane</keyword>
<evidence type="ECO:0000256" key="2">
    <source>
        <dbReference type="SAM" id="SignalP"/>
    </source>
</evidence>
<dbReference type="PANTHER" id="PTHR46825">
    <property type="entry name" value="D-ALANYL-D-ALANINE-CARBOXYPEPTIDASE/ENDOPEPTIDASE AMPH"/>
    <property type="match status" value="1"/>
</dbReference>
<dbReference type="EMBL" id="JAHQCS010000096">
    <property type="protein sequence ID" value="MBU9712299.1"/>
    <property type="molecule type" value="Genomic_DNA"/>
</dbReference>
<keyword evidence="1" id="KW-1133">Transmembrane helix</keyword>
<dbReference type="InterPro" id="IPR050491">
    <property type="entry name" value="AmpC-like"/>
</dbReference>
<evidence type="ECO:0000256" key="1">
    <source>
        <dbReference type="SAM" id="Phobius"/>
    </source>
</evidence>
<feature type="transmembrane region" description="Helical" evidence="1">
    <location>
        <begin position="631"/>
        <end position="652"/>
    </location>
</feature>
<dbReference type="Proteomes" id="UP000784880">
    <property type="component" value="Unassembled WGS sequence"/>
</dbReference>
<name>A0ABS6JGF9_9BACI</name>
<organism evidence="4 5">
    <name type="scientific">Evansella tamaricis</name>
    <dbReference type="NCBI Taxonomy" id="2069301"/>
    <lineage>
        <taxon>Bacteria</taxon>
        <taxon>Bacillati</taxon>
        <taxon>Bacillota</taxon>
        <taxon>Bacilli</taxon>
        <taxon>Bacillales</taxon>
        <taxon>Bacillaceae</taxon>
        <taxon>Evansella</taxon>
    </lineage>
</organism>
<proteinExistence type="predicted"/>
<sequence length="653" mass="74282">MKFFKVVVSLSLVLLIISSVSFSSVGASSPHLQEDDVEEYLDTVVKELMEQSHIPNATISIVSEGEVVISKGYGYADLNERVQVDAEETLFRVGSISKLFTWTAVMQLVERELLDLETDVNEYIDFEIPATLEFVEETTKPEPITLKHLMSHTPGFEDSSSDLYRLSDDQTISLKDYVRENVPNRIFPAGEVIAYSNYGTALAGYIVEQVSGMPFAEYIDTHIYDVLGMENSTFHQPLQDDFAENMTKAYRYVDGEFQEGMFEFILEPAGSMSSTASDMTPFMLAYLQGGQYGGERILEENTVDEMFKPLFSHHQRLDGMAHGFIEGTFNERRTLFHTGSTMLFDAALYLLPEEQTGVFISHSGGNYNFNTEVFQALLDRYYPSNMEKSNMDTPLSSDDLLERSSAFVGEYQQNRRELTTSEKFLSLLMGVISVDVDEDGYLLVTHLGETNRFLEVEPGVYHNLREGSSQDPIGDFRTIVFGTDPLGKTLLMTDGPMSYSKAQWYETTAFNMMIIMLSLVFMIGSLLYWGMKAVIQKVRRNKSKGSKGSIAAKWLAIIYAFLLIIFVVEFMMTMQFHPVYQLPAVAYGEGPVWSGLFQWVPYMMVIIGVGMVIFTVFVWRNQYWRMAGRIHYTLLSVVTMLFFWVFSFWNFIG</sequence>
<accession>A0ABS6JGF9</accession>
<dbReference type="InterPro" id="IPR001466">
    <property type="entry name" value="Beta-lactam-related"/>
</dbReference>
<feature type="domain" description="Beta-lactamase-related" evidence="3">
    <location>
        <begin position="41"/>
        <end position="364"/>
    </location>
</feature>
<evidence type="ECO:0000313" key="5">
    <source>
        <dbReference type="Proteomes" id="UP000784880"/>
    </source>
</evidence>
<comment type="caution">
    <text evidence="4">The sequence shown here is derived from an EMBL/GenBank/DDBJ whole genome shotgun (WGS) entry which is preliminary data.</text>
</comment>
<feature type="transmembrane region" description="Helical" evidence="1">
    <location>
        <begin position="509"/>
        <end position="529"/>
    </location>
</feature>
<keyword evidence="2" id="KW-0732">Signal</keyword>
<gene>
    <name evidence="4" type="ORF">KS419_11155</name>
</gene>
<feature type="transmembrane region" description="Helical" evidence="1">
    <location>
        <begin position="550"/>
        <end position="572"/>
    </location>
</feature>
<feature type="transmembrane region" description="Helical" evidence="1">
    <location>
        <begin position="599"/>
        <end position="619"/>
    </location>
</feature>
<feature type="chain" id="PRO_5047330580" evidence="2">
    <location>
        <begin position="24"/>
        <end position="653"/>
    </location>
</feature>
<dbReference type="Pfam" id="PF00144">
    <property type="entry name" value="Beta-lactamase"/>
    <property type="match status" value="1"/>
</dbReference>
<dbReference type="RefSeq" id="WP_217066485.1">
    <property type="nucleotide sequence ID" value="NZ_JAHQCS010000096.1"/>
</dbReference>
<protein>
    <submittedName>
        <fullName evidence="4">Beta-lactamase family protein</fullName>
    </submittedName>
</protein>
<evidence type="ECO:0000259" key="3">
    <source>
        <dbReference type="Pfam" id="PF00144"/>
    </source>
</evidence>